<comment type="caution">
    <text evidence="1">The sequence shown here is derived from an EMBL/GenBank/DDBJ whole genome shotgun (WGS) entry which is preliminary data.</text>
</comment>
<dbReference type="Proteomes" id="UP000789702">
    <property type="component" value="Unassembled WGS sequence"/>
</dbReference>
<gene>
    <name evidence="1" type="ORF">DHETER_LOCUS13242</name>
</gene>
<dbReference type="EMBL" id="CAJVPU010035440">
    <property type="protein sequence ID" value="CAG8727795.1"/>
    <property type="molecule type" value="Genomic_DNA"/>
</dbReference>
<organism evidence="1 2">
    <name type="scientific">Dentiscutata heterogama</name>
    <dbReference type="NCBI Taxonomy" id="1316150"/>
    <lineage>
        <taxon>Eukaryota</taxon>
        <taxon>Fungi</taxon>
        <taxon>Fungi incertae sedis</taxon>
        <taxon>Mucoromycota</taxon>
        <taxon>Glomeromycotina</taxon>
        <taxon>Glomeromycetes</taxon>
        <taxon>Diversisporales</taxon>
        <taxon>Gigasporaceae</taxon>
        <taxon>Dentiscutata</taxon>
    </lineage>
</organism>
<accession>A0ACA9PZ51</accession>
<evidence type="ECO:0000313" key="2">
    <source>
        <dbReference type="Proteomes" id="UP000789702"/>
    </source>
</evidence>
<sequence length="63" mass="7120">GTDRQELIIALLSGMITSSIIYIDYFRTYHCSGAIKKGGYIKLLSVSIFNIVLDLIFHYASEF</sequence>
<keyword evidence="2" id="KW-1185">Reference proteome</keyword>
<evidence type="ECO:0000313" key="1">
    <source>
        <dbReference type="EMBL" id="CAG8727795.1"/>
    </source>
</evidence>
<reference evidence="1" key="1">
    <citation type="submission" date="2021-06" db="EMBL/GenBank/DDBJ databases">
        <authorList>
            <person name="Kallberg Y."/>
            <person name="Tangrot J."/>
            <person name="Rosling A."/>
        </authorList>
    </citation>
    <scope>NUCLEOTIDE SEQUENCE</scope>
    <source>
        <strain evidence="1">IL203A</strain>
    </source>
</reference>
<protein>
    <submittedName>
        <fullName evidence="1">6012_t:CDS:1</fullName>
    </submittedName>
</protein>
<name>A0ACA9PZ51_9GLOM</name>
<feature type="non-terminal residue" evidence="1">
    <location>
        <position position="1"/>
    </location>
</feature>
<proteinExistence type="predicted"/>